<evidence type="ECO:0000313" key="1">
    <source>
        <dbReference type="EMBL" id="VDI64780.1"/>
    </source>
</evidence>
<protein>
    <submittedName>
        <fullName evidence="1">Uncharacterized protein</fullName>
    </submittedName>
</protein>
<evidence type="ECO:0000313" key="2">
    <source>
        <dbReference type="Proteomes" id="UP000596742"/>
    </source>
</evidence>
<keyword evidence="2" id="KW-1185">Reference proteome</keyword>
<dbReference type="Proteomes" id="UP000596742">
    <property type="component" value="Unassembled WGS sequence"/>
</dbReference>
<organism evidence="1 2">
    <name type="scientific">Mytilus galloprovincialis</name>
    <name type="common">Mediterranean mussel</name>
    <dbReference type="NCBI Taxonomy" id="29158"/>
    <lineage>
        <taxon>Eukaryota</taxon>
        <taxon>Metazoa</taxon>
        <taxon>Spiralia</taxon>
        <taxon>Lophotrochozoa</taxon>
        <taxon>Mollusca</taxon>
        <taxon>Bivalvia</taxon>
        <taxon>Autobranchia</taxon>
        <taxon>Pteriomorphia</taxon>
        <taxon>Mytilida</taxon>
        <taxon>Mytiloidea</taxon>
        <taxon>Mytilidae</taxon>
        <taxon>Mytilinae</taxon>
        <taxon>Mytilus</taxon>
    </lineage>
</organism>
<proteinExistence type="predicted"/>
<sequence>AVCTGLPADLQSSMWVDDAESRTLTFGTKTLSGFTFQDTGTNFDAFTCVGNVDNVYVFGSDNSVSSPTGGAAEYYYLCMRITKVSANSYYYYLLAVTTMATSGSSPTVSNSVLPIATNSQSAGQRLPDVSGVAGNSGVAGVSERSLALSFVIKSLKQ</sequence>
<name>A0A8B6GJ12_MYTGA</name>
<dbReference type="OrthoDB" id="10425839at2759"/>
<comment type="caution">
    <text evidence="1">The sequence shown here is derived from an EMBL/GenBank/DDBJ whole genome shotgun (WGS) entry which is preliminary data.</text>
</comment>
<accession>A0A8B6GJ12</accession>
<dbReference type="EMBL" id="UYJE01008550">
    <property type="protein sequence ID" value="VDI64780.1"/>
    <property type="molecule type" value="Genomic_DNA"/>
</dbReference>
<feature type="non-terminal residue" evidence="1">
    <location>
        <position position="1"/>
    </location>
</feature>
<gene>
    <name evidence="1" type="ORF">MGAL_10B068055</name>
</gene>
<reference evidence="1" key="1">
    <citation type="submission" date="2018-11" db="EMBL/GenBank/DDBJ databases">
        <authorList>
            <person name="Alioto T."/>
            <person name="Alioto T."/>
        </authorList>
    </citation>
    <scope>NUCLEOTIDE SEQUENCE</scope>
</reference>
<dbReference type="AlphaFoldDB" id="A0A8B6GJ12"/>